<gene>
    <name evidence="2" type="ORF">Adt_24321</name>
</gene>
<accession>A0ABD1SDE8</accession>
<keyword evidence="3" id="KW-1185">Reference proteome</keyword>
<sequence length="145" mass="16286">MATIEKKLKQMPLLKLPLLKLTLGNNGSVQNSSTKGKESSNDDSLIREGRVQRPPRSMQDYVSGQDLSDEENVDMAHLALVSNSDPLTYKEAVKNSKWRQAMDAEIEAIVKNDTWELTELPSGVKTIGVKWIFRTKLNEKGEVDK</sequence>
<evidence type="ECO:0000256" key="1">
    <source>
        <dbReference type="SAM" id="MobiDB-lite"/>
    </source>
</evidence>
<reference evidence="3" key="1">
    <citation type="submission" date="2024-07" db="EMBL/GenBank/DDBJ databases">
        <title>Two chromosome-level genome assemblies of Korean endemic species Abeliophyllum distichum and Forsythia ovata (Oleaceae).</title>
        <authorList>
            <person name="Jang H."/>
        </authorList>
    </citation>
    <scope>NUCLEOTIDE SEQUENCE [LARGE SCALE GENOMIC DNA]</scope>
</reference>
<feature type="compositionally biased region" description="Basic and acidic residues" evidence="1">
    <location>
        <begin position="35"/>
        <end position="51"/>
    </location>
</feature>
<dbReference type="Proteomes" id="UP001604336">
    <property type="component" value="Unassembled WGS sequence"/>
</dbReference>
<protein>
    <submittedName>
        <fullName evidence="2">Cysteine-rich RLK (RECEPTOR-like protein kinase) 8</fullName>
    </submittedName>
</protein>
<feature type="compositionally biased region" description="Polar residues" evidence="1">
    <location>
        <begin position="25"/>
        <end position="34"/>
    </location>
</feature>
<proteinExistence type="predicted"/>
<dbReference type="EMBL" id="JBFOLK010000007">
    <property type="protein sequence ID" value="KAL2498771.1"/>
    <property type="molecule type" value="Genomic_DNA"/>
</dbReference>
<name>A0ABD1SDE8_9LAMI</name>
<evidence type="ECO:0000313" key="2">
    <source>
        <dbReference type="EMBL" id="KAL2498771.1"/>
    </source>
</evidence>
<feature type="region of interest" description="Disordered" evidence="1">
    <location>
        <begin position="25"/>
        <end position="67"/>
    </location>
</feature>
<comment type="caution">
    <text evidence="2">The sequence shown here is derived from an EMBL/GenBank/DDBJ whole genome shotgun (WGS) entry which is preliminary data.</text>
</comment>
<evidence type="ECO:0000313" key="3">
    <source>
        <dbReference type="Proteomes" id="UP001604336"/>
    </source>
</evidence>
<organism evidence="2 3">
    <name type="scientific">Abeliophyllum distichum</name>
    <dbReference type="NCBI Taxonomy" id="126358"/>
    <lineage>
        <taxon>Eukaryota</taxon>
        <taxon>Viridiplantae</taxon>
        <taxon>Streptophyta</taxon>
        <taxon>Embryophyta</taxon>
        <taxon>Tracheophyta</taxon>
        <taxon>Spermatophyta</taxon>
        <taxon>Magnoliopsida</taxon>
        <taxon>eudicotyledons</taxon>
        <taxon>Gunneridae</taxon>
        <taxon>Pentapetalae</taxon>
        <taxon>asterids</taxon>
        <taxon>lamiids</taxon>
        <taxon>Lamiales</taxon>
        <taxon>Oleaceae</taxon>
        <taxon>Forsythieae</taxon>
        <taxon>Abeliophyllum</taxon>
    </lineage>
</organism>
<dbReference type="AlphaFoldDB" id="A0ABD1SDE8"/>